<dbReference type="FunFam" id="3.30.70.330:FF:000341">
    <property type="entry name" value="Hephaestus, isoform C"/>
    <property type="match status" value="1"/>
</dbReference>
<dbReference type="Pfam" id="PF13893">
    <property type="entry name" value="RRM_5"/>
    <property type="match status" value="1"/>
</dbReference>
<feature type="region of interest" description="Disordered" evidence="5">
    <location>
        <begin position="1"/>
        <end position="21"/>
    </location>
</feature>
<dbReference type="SMART" id="SM00360">
    <property type="entry name" value="RRM"/>
    <property type="match status" value="2"/>
</dbReference>
<keyword evidence="1" id="KW-0597">Phosphoprotein</keyword>
<dbReference type="PROSITE" id="PS50102">
    <property type="entry name" value="RRM"/>
    <property type="match status" value="1"/>
</dbReference>
<evidence type="ECO:0000256" key="3">
    <source>
        <dbReference type="ARBA" id="ARBA00022884"/>
    </source>
</evidence>
<keyword evidence="2" id="KW-0677">Repeat</keyword>
<protein>
    <submittedName>
        <fullName evidence="8">RRM domain-containing protein</fullName>
    </submittedName>
</protein>
<name>A0A914M0E4_MELIC</name>
<dbReference type="InterPro" id="IPR035979">
    <property type="entry name" value="RBD_domain_sf"/>
</dbReference>
<dbReference type="NCBIfam" id="TIGR01649">
    <property type="entry name" value="hnRNP-L_PTB"/>
    <property type="match status" value="1"/>
</dbReference>
<feature type="domain" description="RRM" evidence="6">
    <location>
        <begin position="466"/>
        <end position="540"/>
    </location>
</feature>
<dbReference type="GO" id="GO:0005634">
    <property type="term" value="C:nucleus"/>
    <property type="evidence" value="ECO:0007669"/>
    <property type="project" value="InterPro"/>
</dbReference>
<reference evidence="8" key="1">
    <citation type="submission" date="2022-11" db="UniProtKB">
        <authorList>
            <consortium name="WormBaseParasite"/>
        </authorList>
    </citation>
    <scope>IDENTIFICATION</scope>
</reference>
<dbReference type="GO" id="GO:0003723">
    <property type="term" value="F:RNA binding"/>
    <property type="evidence" value="ECO:0007669"/>
    <property type="project" value="UniProtKB-UniRule"/>
</dbReference>
<evidence type="ECO:0000259" key="6">
    <source>
        <dbReference type="PROSITE" id="PS50102"/>
    </source>
</evidence>
<evidence type="ECO:0000256" key="1">
    <source>
        <dbReference type="ARBA" id="ARBA00022553"/>
    </source>
</evidence>
<proteinExistence type="predicted"/>
<dbReference type="AlphaFoldDB" id="A0A914M0E4"/>
<dbReference type="Proteomes" id="UP000887563">
    <property type="component" value="Unplaced"/>
</dbReference>
<dbReference type="GO" id="GO:0006397">
    <property type="term" value="P:mRNA processing"/>
    <property type="evidence" value="ECO:0007669"/>
    <property type="project" value="InterPro"/>
</dbReference>
<dbReference type="Pfam" id="PF11835">
    <property type="entry name" value="RRM_8"/>
    <property type="match status" value="1"/>
</dbReference>
<dbReference type="WBParaSite" id="Minc3s01019g19915">
    <property type="protein sequence ID" value="Minc3s01019g19915"/>
    <property type="gene ID" value="Minc3s01019g19915"/>
</dbReference>
<dbReference type="InterPro" id="IPR000504">
    <property type="entry name" value="RRM_dom"/>
</dbReference>
<evidence type="ECO:0000256" key="2">
    <source>
        <dbReference type="ARBA" id="ARBA00022737"/>
    </source>
</evidence>
<evidence type="ECO:0000256" key="4">
    <source>
        <dbReference type="PROSITE-ProRule" id="PRU00176"/>
    </source>
</evidence>
<evidence type="ECO:0000256" key="5">
    <source>
        <dbReference type="SAM" id="MobiDB-lite"/>
    </source>
</evidence>
<accession>A0A914M0E4</accession>
<dbReference type="PANTHER" id="PTHR15592">
    <property type="entry name" value="MATRIN 3/NUCLEAR PROTEIN 220-RELATED"/>
    <property type="match status" value="1"/>
</dbReference>
<evidence type="ECO:0000313" key="7">
    <source>
        <dbReference type="Proteomes" id="UP000887563"/>
    </source>
</evidence>
<dbReference type="InterPro" id="IPR006536">
    <property type="entry name" value="HnRNP-L/PTB"/>
</dbReference>
<keyword evidence="3 4" id="KW-0694">RNA-binding</keyword>
<dbReference type="Gene3D" id="3.30.70.330">
    <property type="match status" value="2"/>
</dbReference>
<dbReference type="SUPFAM" id="SSF54928">
    <property type="entry name" value="RNA-binding domain, RBD"/>
    <property type="match status" value="2"/>
</dbReference>
<sequence length="618" mass="67531">MGKPSSTVILIPGQKRPQQNNKNNQLLFSFPTFCQKLLNNINCISKSGLESLIKNSALKLAETNLLQQAAATQGGLVGLQTAAAVAVAAAQAHQHQQQQEIAAKRIRFACPQLIPAVGGGAIVSSAPALIPIVNHQQLIQPPPNNNTNSIIQQQQQMLSTFHHHQQVAAMAAAAATAAANNHNNNLQTSPKDENGIPINENGRNDRINGTGGGELINDYARYGDPTKFSTNPDGNRLIQTMNGGPISQSYQDLSSGVQNQPNSILRIIIECMLYPVTLDVLFMIFSRFGKVLRIITFNKNNSFQALIQLSESSAAMNAKSSLDGLNIYNGCCTLRIEFSKLNTLNVKYNNDKSRDYTNPNLPSGELTYEQKLQLILQNTQLTGGHHQQQQIGALFPFGAAAAVAAQQLATNVNTSNGTANTQFPFNGQMALQPNNELLMGGGQLLSNNLTGIVLNTAFQSGVVNTPVVLVSNLDEATVTPEQLFILFGVYGDVIRVKILFNKKDNALIQYSDVQQAQLAIQHLDKLKWNGRNIRVTASKHTLVQMPKEGQPDAGLTKEFTNSSLHRFKKPGSKNYMNIYPPCATLHLSNIPNCMDEDSILEIFKDFKIAEFKFFQLVF</sequence>
<keyword evidence="7" id="KW-1185">Reference proteome</keyword>
<dbReference type="CDD" id="cd12423">
    <property type="entry name" value="RRM3_PTBP1_like"/>
    <property type="match status" value="1"/>
</dbReference>
<dbReference type="InterPro" id="IPR021790">
    <property type="entry name" value="PTBP1-like_RRM2"/>
</dbReference>
<dbReference type="InterPro" id="IPR012677">
    <property type="entry name" value="Nucleotide-bd_a/b_plait_sf"/>
</dbReference>
<evidence type="ECO:0000313" key="8">
    <source>
        <dbReference type="WBParaSite" id="Minc3s01019g19915"/>
    </source>
</evidence>
<organism evidence="7 8">
    <name type="scientific">Meloidogyne incognita</name>
    <name type="common">Southern root-knot nematode worm</name>
    <name type="synonym">Oxyuris incognita</name>
    <dbReference type="NCBI Taxonomy" id="6306"/>
    <lineage>
        <taxon>Eukaryota</taxon>
        <taxon>Metazoa</taxon>
        <taxon>Ecdysozoa</taxon>
        <taxon>Nematoda</taxon>
        <taxon>Chromadorea</taxon>
        <taxon>Rhabditida</taxon>
        <taxon>Tylenchina</taxon>
        <taxon>Tylenchomorpha</taxon>
        <taxon>Tylenchoidea</taxon>
        <taxon>Meloidogynidae</taxon>
        <taxon>Meloidogyninae</taxon>
        <taxon>Meloidogyne</taxon>
        <taxon>Meloidogyne incognita group</taxon>
    </lineage>
</organism>